<keyword evidence="1" id="KW-1133">Transmembrane helix</keyword>
<feature type="transmembrane region" description="Helical" evidence="1">
    <location>
        <begin position="275"/>
        <end position="294"/>
    </location>
</feature>
<dbReference type="OrthoDB" id="11879at2157"/>
<accession>A0A7D5R8D1</accession>
<dbReference type="Proteomes" id="UP000509771">
    <property type="component" value="Chromosome"/>
</dbReference>
<dbReference type="KEGG" id="ncl:C5F47_06505"/>
<evidence type="ECO:0000256" key="1">
    <source>
        <dbReference type="SAM" id="Phobius"/>
    </source>
</evidence>
<reference evidence="2 3" key="1">
    <citation type="submission" date="2018-02" db="EMBL/GenBank/DDBJ databases">
        <title>Complete genome of Nitrosopumilus cobalaminigenes HCA1.</title>
        <authorList>
            <person name="Qin W."/>
            <person name="Zheng Y."/>
            <person name="Stahl D.A."/>
        </authorList>
    </citation>
    <scope>NUCLEOTIDE SEQUENCE [LARGE SCALE GENOMIC DNA]</scope>
    <source>
        <strain evidence="2 3">HCA1</strain>
    </source>
</reference>
<protein>
    <submittedName>
        <fullName evidence="2">Uncharacterized protein</fullName>
    </submittedName>
</protein>
<keyword evidence="1" id="KW-0812">Transmembrane</keyword>
<evidence type="ECO:0000313" key="3">
    <source>
        <dbReference type="Proteomes" id="UP000509771"/>
    </source>
</evidence>
<organism evidence="2 3">
    <name type="scientific">Nitrosopumilus cobalaminigenes</name>
    <dbReference type="NCBI Taxonomy" id="1470066"/>
    <lineage>
        <taxon>Archaea</taxon>
        <taxon>Nitrososphaerota</taxon>
        <taxon>Nitrososphaeria</taxon>
        <taxon>Nitrosopumilales</taxon>
        <taxon>Nitrosopumilaceae</taxon>
        <taxon>Nitrosopumilus</taxon>
    </lineage>
</organism>
<sequence>MKLLIISGLVLTIIFASLTSDFSYGQFSNQNTLKVSFENNLLPSYEVPLVSGQTYTLSQNHSWVQDETSRFNLVSYTLDGETVKLSRTARGDFTLTIPTDSSHNLVFSAVTQYALSVEGTNDFSFLPSSPTNDNWFDAGTEVSVNVQKTTEIEPNKVRQEITGWSLDKAEFWNVDDDGSTSFTTPPITLNEYHQVDFFTAYQYKLNVISDSGETTGSGWYEQGETVPIGIDAGSDGVILNSVSGWEGADVTYDGNTAQVFIDGPVTVSAKVEKNYSLVIGLIIIPILIIGAIGFRKFKNKVPVVVEEKPVERIVEKVIERVEEPEKKYEDGYDKKLSDYLSEQTKSKLDEMHSSEIISDSKYSKIT</sequence>
<proteinExistence type="predicted"/>
<dbReference type="AlphaFoldDB" id="A0A7D5R8D1"/>
<gene>
    <name evidence="2" type="ORF">C5F47_06505</name>
</gene>
<dbReference type="EMBL" id="CP026993">
    <property type="protein sequence ID" value="QLH03221.1"/>
    <property type="molecule type" value="Genomic_DNA"/>
</dbReference>
<name>A0A7D5R8D1_9ARCH</name>
<dbReference type="RefSeq" id="WP_179360333.1">
    <property type="nucleotide sequence ID" value="NZ_CP026993.1"/>
</dbReference>
<evidence type="ECO:0000313" key="2">
    <source>
        <dbReference type="EMBL" id="QLH03221.1"/>
    </source>
</evidence>
<keyword evidence="1" id="KW-0472">Membrane</keyword>
<keyword evidence="3" id="KW-1185">Reference proteome</keyword>
<dbReference type="GeneID" id="56059688"/>